<dbReference type="Proteomes" id="UP001152533">
    <property type="component" value="Unassembled WGS sequence"/>
</dbReference>
<evidence type="ECO:0000259" key="7">
    <source>
        <dbReference type="Pfam" id="PF20684"/>
    </source>
</evidence>
<reference evidence="8" key="1">
    <citation type="submission" date="2022-08" db="EMBL/GenBank/DDBJ databases">
        <authorList>
            <person name="Giroux E."/>
            <person name="Giroux E."/>
        </authorList>
    </citation>
    <scope>NUCLEOTIDE SEQUENCE</scope>
    <source>
        <strain evidence="8">H1091258</strain>
    </source>
</reference>
<name>A0A9W4RSA1_9PEZI</name>
<gene>
    <name evidence="8" type="ORF">CGXH109_LOCUS57157</name>
</gene>
<dbReference type="Pfam" id="PF20684">
    <property type="entry name" value="Fung_rhodopsin"/>
    <property type="match status" value="1"/>
</dbReference>
<evidence type="ECO:0000256" key="1">
    <source>
        <dbReference type="ARBA" id="ARBA00004141"/>
    </source>
</evidence>
<dbReference type="GO" id="GO:0016020">
    <property type="term" value="C:membrane"/>
    <property type="evidence" value="ECO:0007669"/>
    <property type="project" value="UniProtKB-SubCell"/>
</dbReference>
<feature type="transmembrane region" description="Helical" evidence="6">
    <location>
        <begin position="14"/>
        <end position="34"/>
    </location>
</feature>
<keyword evidence="2 6" id="KW-0812">Transmembrane</keyword>
<evidence type="ECO:0000256" key="6">
    <source>
        <dbReference type="SAM" id="Phobius"/>
    </source>
</evidence>
<evidence type="ECO:0000256" key="5">
    <source>
        <dbReference type="ARBA" id="ARBA00038359"/>
    </source>
</evidence>
<keyword evidence="3 6" id="KW-1133">Transmembrane helix</keyword>
<feature type="domain" description="Rhodopsin" evidence="7">
    <location>
        <begin position="34"/>
        <end position="126"/>
    </location>
</feature>
<keyword evidence="9" id="KW-1185">Reference proteome</keyword>
<keyword evidence="4 6" id="KW-0472">Membrane</keyword>
<dbReference type="PANTHER" id="PTHR33048:SF47">
    <property type="entry name" value="INTEGRAL MEMBRANE PROTEIN-RELATED"/>
    <property type="match status" value="1"/>
</dbReference>
<organism evidence="8 9">
    <name type="scientific">Colletotrichum noveboracense</name>
    <dbReference type="NCBI Taxonomy" id="2664923"/>
    <lineage>
        <taxon>Eukaryota</taxon>
        <taxon>Fungi</taxon>
        <taxon>Dikarya</taxon>
        <taxon>Ascomycota</taxon>
        <taxon>Pezizomycotina</taxon>
        <taxon>Sordariomycetes</taxon>
        <taxon>Hypocreomycetidae</taxon>
        <taxon>Glomerellales</taxon>
        <taxon>Glomerellaceae</taxon>
        <taxon>Colletotrichum</taxon>
        <taxon>Colletotrichum gloeosporioides species complex</taxon>
    </lineage>
</organism>
<dbReference type="AlphaFoldDB" id="A0A9W4RSA1"/>
<evidence type="ECO:0000256" key="2">
    <source>
        <dbReference type="ARBA" id="ARBA00022692"/>
    </source>
</evidence>
<comment type="caution">
    <text evidence="8">The sequence shown here is derived from an EMBL/GenBank/DDBJ whole genome shotgun (WGS) entry which is preliminary data.</text>
</comment>
<dbReference type="InterPro" id="IPR049326">
    <property type="entry name" value="Rhodopsin_dom_fungi"/>
</dbReference>
<comment type="similarity">
    <text evidence="5">Belongs to the SAT4 family.</text>
</comment>
<accession>A0A9W4RSA1</accession>
<dbReference type="PANTHER" id="PTHR33048">
    <property type="entry name" value="PTH11-LIKE INTEGRAL MEMBRANE PROTEIN (AFU_ORTHOLOGUE AFUA_5G11245)"/>
    <property type="match status" value="1"/>
</dbReference>
<evidence type="ECO:0000256" key="4">
    <source>
        <dbReference type="ARBA" id="ARBA00023136"/>
    </source>
</evidence>
<comment type="subcellular location">
    <subcellularLocation>
        <location evidence="1">Membrane</location>
        <topology evidence="1">Multi-pass membrane protein</topology>
    </subcellularLocation>
</comment>
<evidence type="ECO:0000313" key="8">
    <source>
        <dbReference type="EMBL" id="CAI0646652.1"/>
    </source>
</evidence>
<evidence type="ECO:0000313" key="9">
    <source>
        <dbReference type="Proteomes" id="UP001152533"/>
    </source>
</evidence>
<sequence>MDGQSLEYADESNAARIVGVVGAFHFLAFSFVSLRIYARVVVLRAFGLDDALIVVAAIPHGLGRHATTIAVDERIKFEQITFWKTVISDGVAMGLLRISMAYTLLRLKRDLNWYRWSLYAVMGMMPKATLAA</sequence>
<dbReference type="EMBL" id="CAMGZC010000349">
    <property type="protein sequence ID" value="CAI0646652.1"/>
    <property type="molecule type" value="Genomic_DNA"/>
</dbReference>
<dbReference type="InterPro" id="IPR052337">
    <property type="entry name" value="SAT4-like"/>
</dbReference>
<proteinExistence type="inferred from homology"/>
<evidence type="ECO:0000256" key="3">
    <source>
        <dbReference type="ARBA" id="ARBA00022989"/>
    </source>
</evidence>
<protein>
    <recommendedName>
        <fullName evidence="7">Rhodopsin domain-containing protein</fullName>
    </recommendedName>
</protein>